<feature type="domain" description="FAD-binding PCMH-type" evidence="19">
    <location>
        <begin position="34"/>
        <end position="211"/>
    </location>
</feature>
<feature type="region of interest" description="Disordered" evidence="18">
    <location>
        <begin position="1"/>
        <end position="26"/>
    </location>
</feature>
<name>A0ABX0SD46_9ACTN</name>
<comment type="caution">
    <text evidence="20">The sequence shown here is derived from an EMBL/GenBank/DDBJ whole genome shotgun (WGS) entry which is preliminary data.</text>
</comment>
<gene>
    <name evidence="17" type="primary">murB</name>
    <name evidence="20" type="ORF">FB473_000459</name>
</gene>
<protein>
    <recommendedName>
        <fullName evidence="17">UDP-N-acetylenolpyruvoylglucosamine reductase</fullName>
        <ecNumber evidence="17">1.3.1.98</ecNumber>
    </recommendedName>
    <alternativeName>
        <fullName evidence="17">UDP-N-acetylmuramate dehydrogenase</fullName>
    </alternativeName>
</protein>
<dbReference type="EC" id="1.3.1.98" evidence="17"/>
<evidence type="ECO:0000256" key="3">
    <source>
        <dbReference type="ARBA" id="ARBA00004496"/>
    </source>
</evidence>
<comment type="subcellular location">
    <subcellularLocation>
        <location evidence="3 17">Cytoplasm</location>
    </subcellularLocation>
</comment>
<evidence type="ECO:0000313" key="20">
    <source>
        <dbReference type="EMBL" id="NIH55814.1"/>
    </source>
</evidence>
<feature type="active site" evidence="17">
    <location>
        <position position="361"/>
    </location>
</feature>
<sequence length="369" mass="39246">MSEDSCSLERVSAGLPGREHAPSSSLAEHTTFHVGGPARHLVRATTEAELVDAVRAVDEAGESLLVLSGGSNVLVGDEGFDGTVVLVDTHGLDAEVSGCGGALVRVAAGETWDDVVAFTVDQEWAGIEALSGIPGLVGATPIQNVGAYGQEVSQTVARVRTWDRQAGEYRTFVADQCGFGYRESVFKRSRRPDQATGRYVIVEVTFQFRLASLSEPVGYEQLARVLRVEPGTRVDSRRVREAVLTLRGSKGMVVDPDDHDTWSAGSFFTNPILSADQAAALPADAPRFPQPDGRFKSSAAWLIEHAGFGRGYPGHGPARLSSRHVLALTNQGGARTADVLALAREVREGVQARYGIALEPEPVFVGVAG</sequence>
<keyword evidence="7 17" id="KW-0132">Cell division</keyword>
<evidence type="ECO:0000256" key="14">
    <source>
        <dbReference type="ARBA" id="ARBA00023306"/>
    </source>
</evidence>
<dbReference type="InterPro" id="IPR016167">
    <property type="entry name" value="FAD-bd_PCMH_sub1"/>
</dbReference>
<evidence type="ECO:0000256" key="8">
    <source>
        <dbReference type="ARBA" id="ARBA00022630"/>
    </source>
</evidence>
<comment type="pathway">
    <text evidence="4 17">Cell wall biogenesis; peptidoglycan biosynthesis.</text>
</comment>
<accession>A0ABX0SD46</accession>
<dbReference type="Gene3D" id="3.30.465.10">
    <property type="match status" value="1"/>
</dbReference>
<keyword evidence="14 17" id="KW-0131">Cell cycle</keyword>
<keyword evidence="6 17" id="KW-0963">Cytoplasm</keyword>
<dbReference type="Gene3D" id="3.90.78.10">
    <property type="entry name" value="UDP-N-acetylenolpyruvoylglucosamine reductase, C-terminal domain"/>
    <property type="match status" value="1"/>
</dbReference>
<dbReference type="InterPro" id="IPR003170">
    <property type="entry name" value="MurB"/>
</dbReference>
<dbReference type="PANTHER" id="PTHR21071:SF4">
    <property type="entry name" value="UDP-N-ACETYLENOLPYRUVOYLGLUCOSAMINE REDUCTASE"/>
    <property type="match status" value="1"/>
</dbReference>
<comment type="cofactor">
    <cofactor evidence="1 17">
        <name>FAD</name>
        <dbReference type="ChEBI" id="CHEBI:57692"/>
    </cofactor>
</comment>
<evidence type="ECO:0000256" key="10">
    <source>
        <dbReference type="ARBA" id="ARBA00022857"/>
    </source>
</evidence>
<dbReference type="NCBIfam" id="NF010478">
    <property type="entry name" value="PRK13903.1"/>
    <property type="match status" value="1"/>
</dbReference>
<dbReference type="Pfam" id="PF02873">
    <property type="entry name" value="MurB_C"/>
    <property type="match status" value="1"/>
</dbReference>
<evidence type="ECO:0000256" key="18">
    <source>
        <dbReference type="SAM" id="MobiDB-lite"/>
    </source>
</evidence>
<keyword evidence="13 17" id="KW-0560">Oxidoreductase</keyword>
<evidence type="ECO:0000256" key="16">
    <source>
        <dbReference type="ARBA" id="ARBA00048914"/>
    </source>
</evidence>
<evidence type="ECO:0000256" key="6">
    <source>
        <dbReference type="ARBA" id="ARBA00022490"/>
    </source>
</evidence>
<dbReference type="Pfam" id="PF01565">
    <property type="entry name" value="FAD_binding_4"/>
    <property type="match status" value="1"/>
</dbReference>
<dbReference type="PROSITE" id="PS51387">
    <property type="entry name" value="FAD_PCMH"/>
    <property type="match status" value="1"/>
</dbReference>
<dbReference type="NCBIfam" id="TIGR00179">
    <property type="entry name" value="murB"/>
    <property type="match status" value="1"/>
</dbReference>
<evidence type="ECO:0000256" key="2">
    <source>
        <dbReference type="ARBA" id="ARBA00003921"/>
    </source>
</evidence>
<dbReference type="GO" id="GO:0008762">
    <property type="term" value="F:UDP-N-acetylmuramate dehydrogenase activity"/>
    <property type="evidence" value="ECO:0007669"/>
    <property type="project" value="UniProtKB-EC"/>
</dbReference>
<organism evidence="20 21">
    <name type="scientific">Brooklawnia cerclae</name>
    <dbReference type="NCBI Taxonomy" id="349934"/>
    <lineage>
        <taxon>Bacteria</taxon>
        <taxon>Bacillati</taxon>
        <taxon>Actinomycetota</taxon>
        <taxon>Actinomycetes</taxon>
        <taxon>Propionibacteriales</taxon>
        <taxon>Propionibacteriaceae</taxon>
        <taxon>Brooklawnia</taxon>
    </lineage>
</organism>
<proteinExistence type="inferred from homology"/>
<keyword evidence="8 17" id="KW-0285">Flavoprotein</keyword>
<dbReference type="InterPro" id="IPR016169">
    <property type="entry name" value="FAD-bd_PCMH_sub2"/>
</dbReference>
<dbReference type="Gene3D" id="3.30.43.10">
    <property type="entry name" value="Uridine Diphospho-n-acetylenolpyruvylglucosamine Reductase, domain 2"/>
    <property type="match status" value="1"/>
</dbReference>
<keyword evidence="21" id="KW-1185">Reference proteome</keyword>
<keyword evidence="11 17" id="KW-0133">Cell shape</keyword>
<dbReference type="InterPro" id="IPR006094">
    <property type="entry name" value="Oxid_FAD_bind_N"/>
</dbReference>
<comment type="catalytic activity">
    <reaction evidence="16 17">
        <text>UDP-N-acetyl-alpha-D-muramate + NADP(+) = UDP-N-acetyl-3-O-(1-carboxyvinyl)-alpha-D-glucosamine + NADPH + H(+)</text>
        <dbReference type="Rhea" id="RHEA:12248"/>
        <dbReference type="ChEBI" id="CHEBI:15378"/>
        <dbReference type="ChEBI" id="CHEBI:57783"/>
        <dbReference type="ChEBI" id="CHEBI:58349"/>
        <dbReference type="ChEBI" id="CHEBI:68483"/>
        <dbReference type="ChEBI" id="CHEBI:70757"/>
        <dbReference type="EC" id="1.3.1.98"/>
    </reaction>
</comment>
<comment type="function">
    <text evidence="2 17">Cell wall formation.</text>
</comment>
<keyword evidence="9 17" id="KW-0274">FAD</keyword>
<reference evidence="20 21" key="1">
    <citation type="submission" date="2020-02" db="EMBL/GenBank/DDBJ databases">
        <title>Sequencing the genomes of 1000 actinobacteria strains.</title>
        <authorList>
            <person name="Klenk H.-P."/>
        </authorList>
    </citation>
    <scope>NUCLEOTIDE SEQUENCE [LARGE SCALE GENOMIC DNA]</scope>
    <source>
        <strain evidence="20 21">DSM 19609</strain>
    </source>
</reference>
<evidence type="ECO:0000256" key="5">
    <source>
        <dbReference type="ARBA" id="ARBA00010485"/>
    </source>
</evidence>
<dbReference type="HAMAP" id="MF_00037">
    <property type="entry name" value="MurB"/>
    <property type="match status" value="1"/>
</dbReference>
<dbReference type="InterPro" id="IPR016166">
    <property type="entry name" value="FAD-bd_PCMH"/>
</dbReference>
<evidence type="ECO:0000256" key="15">
    <source>
        <dbReference type="ARBA" id="ARBA00023316"/>
    </source>
</evidence>
<dbReference type="InterPro" id="IPR011601">
    <property type="entry name" value="MurB_C"/>
</dbReference>
<evidence type="ECO:0000256" key="13">
    <source>
        <dbReference type="ARBA" id="ARBA00023002"/>
    </source>
</evidence>
<evidence type="ECO:0000256" key="12">
    <source>
        <dbReference type="ARBA" id="ARBA00022984"/>
    </source>
</evidence>
<evidence type="ECO:0000256" key="11">
    <source>
        <dbReference type="ARBA" id="ARBA00022960"/>
    </source>
</evidence>
<evidence type="ECO:0000256" key="4">
    <source>
        <dbReference type="ARBA" id="ARBA00004752"/>
    </source>
</evidence>
<dbReference type="Proteomes" id="UP000749311">
    <property type="component" value="Unassembled WGS sequence"/>
</dbReference>
<keyword evidence="10 17" id="KW-0521">NADP</keyword>
<comment type="similarity">
    <text evidence="5 17">Belongs to the MurB family.</text>
</comment>
<evidence type="ECO:0000313" key="21">
    <source>
        <dbReference type="Proteomes" id="UP000749311"/>
    </source>
</evidence>
<evidence type="ECO:0000259" key="19">
    <source>
        <dbReference type="PROSITE" id="PS51387"/>
    </source>
</evidence>
<evidence type="ECO:0000256" key="7">
    <source>
        <dbReference type="ARBA" id="ARBA00022618"/>
    </source>
</evidence>
<evidence type="ECO:0000256" key="1">
    <source>
        <dbReference type="ARBA" id="ARBA00001974"/>
    </source>
</evidence>
<evidence type="ECO:0000256" key="17">
    <source>
        <dbReference type="HAMAP-Rule" id="MF_00037"/>
    </source>
</evidence>
<feature type="active site" description="Proton donor" evidence="17">
    <location>
        <position position="266"/>
    </location>
</feature>
<keyword evidence="12 17" id="KW-0573">Peptidoglycan synthesis</keyword>
<dbReference type="SUPFAM" id="SSF56194">
    <property type="entry name" value="Uridine diphospho-N-Acetylenolpyruvylglucosamine reductase, MurB, C-terminal domain"/>
    <property type="match status" value="1"/>
</dbReference>
<dbReference type="SUPFAM" id="SSF56176">
    <property type="entry name" value="FAD-binding/transporter-associated domain-like"/>
    <property type="match status" value="1"/>
</dbReference>
<dbReference type="PANTHER" id="PTHR21071">
    <property type="entry name" value="UDP-N-ACETYLENOLPYRUVOYLGLUCOSAMINE REDUCTASE"/>
    <property type="match status" value="1"/>
</dbReference>
<dbReference type="InterPro" id="IPR036635">
    <property type="entry name" value="MurB_C_sf"/>
</dbReference>
<keyword evidence="15 17" id="KW-0961">Cell wall biogenesis/degradation</keyword>
<dbReference type="NCBIfam" id="NF000755">
    <property type="entry name" value="PRK00046.1"/>
    <property type="match status" value="1"/>
</dbReference>
<feature type="active site" evidence="17">
    <location>
        <position position="182"/>
    </location>
</feature>
<evidence type="ECO:0000256" key="9">
    <source>
        <dbReference type="ARBA" id="ARBA00022827"/>
    </source>
</evidence>
<dbReference type="EMBL" id="JAAMOZ010000001">
    <property type="protein sequence ID" value="NIH55814.1"/>
    <property type="molecule type" value="Genomic_DNA"/>
</dbReference>
<dbReference type="InterPro" id="IPR036318">
    <property type="entry name" value="FAD-bd_PCMH-like_sf"/>
</dbReference>